<keyword evidence="1" id="KW-0812">Transmembrane</keyword>
<evidence type="ECO:0008006" key="4">
    <source>
        <dbReference type="Google" id="ProtNLM"/>
    </source>
</evidence>
<dbReference type="EMBL" id="LTDF01000062">
    <property type="protein sequence ID" value="KXT53070.1"/>
    <property type="molecule type" value="Genomic_DNA"/>
</dbReference>
<dbReference type="Proteomes" id="UP000070319">
    <property type="component" value="Unassembled WGS sequence"/>
</dbReference>
<evidence type="ECO:0000256" key="1">
    <source>
        <dbReference type="SAM" id="Phobius"/>
    </source>
</evidence>
<reference evidence="2 3" key="1">
    <citation type="submission" date="2016-02" db="EMBL/GenBank/DDBJ databases">
        <authorList>
            <person name="Wen L."/>
            <person name="He K."/>
            <person name="Yang H."/>
        </authorList>
    </citation>
    <scope>NUCLEOTIDE SEQUENCE [LARGE SCALE GENOMIC DNA]</scope>
    <source>
        <strain evidence="2 3">KLE1704</strain>
    </source>
</reference>
<dbReference type="AlphaFoldDB" id="A0A139LNM7"/>
<dbReference type="PATRIC" id="fig|329854.7.peg.1514"/>
<name>A0A139LNM7_9BACE</name>
<evidence type="ECO:0000313" key="3">
    <source>
        <dbReference type="Proteomes" id="UP000070319"/>
    </source>
</evidence>
<accession>A0A139LNM7</accession>
<proteinExistence type="predicted"/>
<comment type="caution">
    <text evidence="2">The sequence shown here is derived from an EMBL/GenBank/DDBJ whole genome shotgun (WGS) entry which is preliminary data.</text>
</comment>
<protein>
    <recommendedName>
        <fullName evidence="4">NVEALA protein</fullName>
    </recommendedName>
</protein>
<dbReference type="RefSeq" id="WP_156482010.1">
    <property type="nucleotide sequence ID" value="NZ_KQ968690.1"/>
</dbReference>
<keyword evidence="1" id="KW-0472">Membrane</keyword>
<evidence type="ECO:0000313" key="2">
    <source>
        <dbReference type="EMBL" id="KXT53070.1"/>
    </source>
</evidence>
<keyword evidence="1" id="KW-1133">Transmembrane helix</keyword>
<sequence length="143" mass="15605">MKQIVLSNKKNIILIIKDKRKMKTLIKVVFSVVFAVVVGYSLYTSQSTNALPNLVLVNAEALALDEGGSTYMGTAAKCESTEVVETYEATGGYTWSVELKAWLVNGKVTKTPPPSYEKKTTTKKSTWDGCKNFGNQACDAPPC</sequence>
<gene>
    <name evidence="2" type="ORF">HMPREF2531_01488</name>
</gene>
<organism evidence="2">
    <name type="scientific">Bacteroides intestinalis</name>
    <dbReference type="NCBI Taxonomy" id="329854"/>
    <lineage>
        <taxon>Bacteria</taxon>
        <taxon>Pseudomonadati</taxon>
        <taxon>Bacteroidota</taxon>
        <taxon>Bacteroidia</taxon>
        <taxon>Bacteroidales</taxon>
        <taxon>Bacteroidaceae</taxon>
        <taxon>Bacteroides</taxon>
    </lineage>
</organism>
<feature type="transmembrane region" description="Helical" evidence="1">
    <location>
        <begin position="24"/>
        <end position="43"/>
    </location>
</feature>